<name>A0A919Y8R3_9BACL</name>
<dbReference type="GO" id="GO:0003677">
    <property type="term" value="F:DNA binding"/>
    <property type="evidence" value="ECO:0007669"/>
    <property type="project" value="UniProtKB-KW"/>
</dbReference>
<evidence type="ECO:0000256" key="1">
    <source>
        <dbReference type="ARBA" id="ARBA00023015"/>
    </source>
</evidence>
<evidence type="ECO:0000256" key="3">
    <source>
        <dbReference type="ARBA" id="ARBA00023163"/>
    </source>
</evidence>
<reference evidence="5" key="1">
    <citation type="submission" date="2021-03" db="EMBL/GenBank/DDBJ databases">
        <title>Antimicrobial resistance genes in bacteria isolated from Japanese honey, and their potential for conferring macrolide and lincosamide resistance in the American foulbrood pathogen Paenibacillus larvae.</title>
        <authorList>
            <person name="Okamoto M."/>
            <person name="Kumagai M."/>
            <person name="Kanamori H."/>
            <person name="Takamatsu D."/>
        </authorList>
    </citation>
    <scope>NUCLEOTIDE SEQUENCE</scope>
    <source>
        <strain evidence="5">J41TS4</strain>
    </source>
</reference>
<proteinExistence type="predicted"/>
<sequence>MDRHQLFQQFVAFTTAVHEVKHGMTKDLRGHDLTAVQYNMMEYIAVSQPVTLSEISDCLHLSMPNASREMRKLLDKGLCTKDTAAEDRRVQYIRLSLQGQALMDEAFQRVEHRFQQHIAHLTEHELETVHDALQLLQTKVFRS</sequence>
<dbReference type="InterPro" id="IPR000835">
    <property type="entry name" value="HTH_MarR-typ"/>
</dbReference>
<dbReference type="PROSITE" id="PS50995">
    <property type="entry name" value="HTH_MARR_2"/>
    <property type="match status" value="1"/>
</dbReference>
<keyword evidence="2" id="KW-0238">DNA-binding</keyword>
<gene>
    <name evidence="5" type="ORF">J41TS4_38950</name>
</gene>
<dbReference type="Pfam" id="PF12802">
    <property type="entry name" value="MarR_2"/>
    <property type="match status" value="1"/>
</dbReference>
<dbReference type="PROSITE" id="PS01117">
    <property type="entry name" value="HTH_MARR_1"/>
    <property type="match status" value="1"/>
</dbReference>
<evidence type="ECO:0000259" key="4">
    <source>
        <dbReference type="PROSITE" id="PS50995"/>
    </source>
</evidence>
<keyword evidence="1" id="KW-0805">Transcription regulation</keyword>
<dbReference type="PANTHER" id="PTHR33164:SF101">
    <property type="entry name" value="TRANSCRIPTIONAL REPRESSOR MPRA"/>
    <property type="match status" value="1"/>
</dbReference>
<dbReference type="Gene3D" id="1.10.10.10">
    <property type="entry name" value="Winged helix-like DNA-binding domain superfamily/Winged helix DNA-binding domain"/>
    <property type="match status" value="1"/>
</dbReference>
<dbReference type="SMART" id="SM00347">
    <property type="entry name" value="HTH_MARR"/>
    <property type="match status" value="1"/>
</dbReference>
<dbReference type="InterPro" id="IPR036390">
    <property type="entry name" value="WH_DNA-bd_sf"/>
</dbReference>
<accession>A0A919Y8R3</accession>
<evidence type="ECO:0000313" key="6">
    <source>
        <dbReference type="Proteomes" id="UP000678895"/>
    </source>
</evidence>
<dbReference type="GO" id="GO:0003700">
    <property type="term" value="F:DNA-binding transcription factor activity"/>
    <property type="evidence" value="ECO:0007669"/>
    <property type="project" value="InterPro"/>
</dbReference>
<dbReference type="SUPFAM" id="SSF46785">
    <property type="entry name" value="Winged helix' DNA-binding domain"/>
    <property type="match status" value="1"/>
</dbReference>
<dbReference type="RefSeq" id="WP_301629688.1">
    <property type="nucleotide sequence ID" value="NZ_BORS01000015.1"/>
</dbReference>
<organism evidence="5 6">
    <name type="scientific">Paenibacillus apis</name>
    <dbReference type="NCBI Taxonomy" id="1792174"/>
    <lineage>
        <taxon>Bacteria</taxon>
        <taxon>Bacillati</taxon>
        <taxon>Bacillota</taxon>
        <taxon>Bacilli</taxon>
        <taxon>Bacillales</taxon>
        <taxon>Paenibacillaceae</taxon>
        <taxon>Paenibacillus</taxon>
    </lineage>
</organism>
<dbReference type="InterPro" id="IPR039422">
    <property type="entry name" value="MarR/SlyA-like"/>
</dbReference>
<dbReference type="EMBL" id="BORS01000015">
    <property type="protein sequence ID" value="GIO44137.1"/>
    <property type="molecule type" value="Genomic_DNA"/>
</dbReference>
<keyword evidence="3" id="KW-0804">Transcription</keyword>
<dbReference type="GO" id="GO:0006950">
    <property type="term" value="P:response to stress"/>
    <property type="evidence" value="ECO:0007669"/>
    <property type="project" value="TreeGrafter"/>
</dbReference>
<protein>
    <recommendedName>
        <fullName evidence="4">HTH marR-type domain-containing protein</fullName>
    </recommendedName>
</protein>
<dbReference type="InterPro" id="IPR036388">
    <property type="entry name" value="WH-like_DNA-bd_sf"/>
</dbReference>
<evidence type="ECO:0000313" key="5">
    <source>
        <dbReference type="EMBL" id="GIO44137.1"/>
    </source>
</evidence>
<dbReference type="PRINTS" id="PR00598">
    <property type="entry name" value="HTHMARR"/>
</dbReference>
<evidence type="ECO:0000256" key="2">
    <source>
        <dbReference type="ARBA" id="ARBA00023125"/>
    </source>
</evidence>
<dbReference type="Proteomes" id="UP000678895">
    <property type="component" value="Unassembled WGS sequence"/>
</dbReference>
<feature type="domain" description="HTH marR-type" evidence="4">
    <location>
        <begin position="3"/>
        <end position="138"/>
    </location>
</feature>
<dbReference type="PANTHER" id="PTHR33164">
    <property type="entry name" value="TRANSCRIPTIONAL REGULATOR, MARR FAMILY"/>
    <property type="match status" value="1"/>
</dbReference>
<dbReference type="InterPro" id="IPR023187">
    <property type="entry name" value="Tscrpt_reg_MarR-type_CS"/>
</dbReference>
<dbReference type="AlphaFoldDB" id="A0A919Y8R3"/>
<comment type="caution">
    <text evidence="5">The sequence shown here is derived from an EMBL/GenBank/DDBJ whole genome shotgun (WGS) entry which is preliminary data.</text>
</comment>
<keyword evidence="6" id="KW-1185">Reference proteome</keyword>